<protein>
    <submittedName>
        <fullName evidence="4">Fe-S type, tartrate/fumarate subfamily hydro-lyase subunit alpha</fullName>
    </submittedName>
</protein>
<feature type="domain" description="Fe-S hydro-lyase tartrate dehydratase beta-type catalytic" evidence="3">
    <location>
        <begin position="3"/>
        <end position="175"/>
    </location>
</feature>
<dbReference type="NCBIfam" id="TIGR00723">
    <property type="entry name" value="ttdB_fumA_fumB"/>
    <property type="match status" value="1"/>
</dbReference>
<dbReference type="InterPro" id="IPR036660">
    <property type="entry name" value="Fe-S_hydroAse_TtdB_cat_sf"/>
</dbReference>
<dbReference type="Proteomes" id="UP000007360">
    <property type="component" value="Unassembled WGS sequence"/>
</dbReference>
<dbReference type="GO" id="GO:0016836">
    <property type="term" value="F:hydro-lyase activity"/>
    <property type="evidence" value="ECO:0007669"/>
    <property type="project" value="InterPro"/>
</dbReference>
<dbReference type="OrthoDB" id="34134at2157"/>
<organism evidence="4 5">
    <name type="scientific">Methanobacterium formicicum (strain DSM 3637 / PP1)</name>
    <dbReference type="NCBI Taxonomy" id="1204725"/>
    <lineage>
        <taxon>Archaea</taxon>
        <taxon>Methanobacteriati</taxon>
        <taxon>Methanobacteriota</taxon>
        <taxon>Methanomada group</taxon>
        <taxon>Methanobacteria</taxon>
        <taxon>Methanobacteriales</taxon>
        <taxon>Methanobacteriaceae</taxon>
        <taxon>Methanobacterium</taxon>
    </lineage>
</organism>
<comment type="caution">
    <text evidence="4">The sequence shown here is derived from an EMBL/GenBank/DDBJ whole genome shotgun (WGS) entry which is preliminary data.</text>
</comment>
<comment type="similarity">
    <text evidence="1">Belongs to the class-I fumarase family.</text>
</comment>
<dbReference type="Gene3D" id="3.20.130.10">
    <property type="entry name" value="Fe-S hydro-lyase, tartrate dehydratase beta-type, catalytic domain"/>
    <property type="match status" value="1"/>
</dbReference>
<accession>K2R464</accession>
<sequence>MIVHLKTPLTKEETQKLRIKDSVYISGTIYTARDSAHKRIIETESPVDLEGAVIFHAGPIIKKQDDDTYQMVAVGPTTSTRMNPYQAAVLDQGALAVIGKGGMDEKTAYALKRNGAVFMAAVGGCAALYVSSVLKINNVHWLDLGMPEAVWELEVKDFGPLIVTMDSTGGNLYQEVRQQNNL</sequence>
<dbReference type="PANTHER" id="PTHR43351">
    <property type="entry name" value="L(+)-TARTRATE DEHYDRATASE SUBUNIT BETA"/>
    <property type="match status" value="1"/>
</dbReference>
<evidence type="ECO:0000256" key="2">
    <source>
        <dbReference type="ARBA" id="ARBA00023239"/>
    </source>
</evidence>
<evidence type="ECO:0000256" key="1">
    <source>
        <dbReference type="ARBA" id="ARBA00008876"/>
    </source>
</evidence>
<evidence type="ECO:0000313" key="4">
    <source>
        <dbReference type="EMBL" id="EKF86002.1"/>
    </source>
</evidence>
<gene>
    <name evidence="4" type="ORF">A994_05931</name>
</gene>
<keyword evidence="2" id="KW-0456">Lyase</keyword>
<evidence type="ECO:0000313" key="5">
    <source>
        <dbReference type="Proteomes" id="UP000007360"/>
    </source>
</evidence>
<reference evidence="4 5" key="1">
    <citation type="journal article" date="2012" name="J. Bacteriol.">
        <title>Draft genome sequence of Methanobacterium formicicum DSM 3637, an archaebacterium isolated from the methane producer amoeba Pelomyxa palustris.</title>
        <authorList>
            <person name="Gutierrez G."/>
        </authorList>
    </citation>
    <scope>NUCLEOTIDE SEQUENCE [LARGE SCALE GENOMIC DNA]</scope>
    <source>
        <strain evidence="5">DSM 3637 / PP1</strain>
    </source>
</reference>
<dbReference type="RefSeq" id="WP_004030452.1">
    <property type="nucleotide sequence ID" value="NZ_AMPO01000004.1"/>
</dbReference>
<evidence type="ECO:0000259" key="3">
    <source>
        <dbReference type="Pfam" id="PF05683"/>
    </source>
</evidence>
<dbReference type="SUPFAM" id="SSF117457">
    <property type="entry name" value="FumA C-terminal domain-like"/>
    <property type="match status" value="1"/>
</dbReference>
<dbReference type="PANTHER" id="PTHR43351:SF2">
    <property type="entry name" value="L(+)-TARTRATE DEHYDRATASE SUBUNIT BETA-RELATED"/>
    <property type="match status" value="1"/>
</dbReference>
<dbReference type="InterPro" id="IPR004647">
    <property type="entry name" value="Fe-S_hydro-lyase_TtdB-typ_cat"/>
</dbReference>
<keyword evidence="5" id="KW-1185">Reference proteome</keyword>
<dbReference type="PATRIC" id="fig|1204725.3.peg.1193"/>
<name>K2R464_METFP</name>
<dbReference type="EMBL" id="AMPO01000004">
    <property type="protein sequence ID" value="EKF86002.1"/>
    <property type="molecule type" value="Genomic_DNA"/>
</dbReference>
<dbReference type="AlphaFoldDB" id="K2R464"/>
<dbReference type="Pfam" id="PF05683">
    <property type="entry name" value="Fumerase_C"/>
    <property type="match status" value="1"/>
</dbReference>
<proteinExistence type="inferred from homology"/>